<dbReference type="InterPro" id="IPR000719">
    <property type="entry name" value="Prot_kinase_dom"/>
</dbReference>
<dbReference type="Pfam" id="PF00069">
    <property type="entry name" value="Pkinase"/>
    <property type="match status" value="2"/>
</dbReference>
<reference evidence="2 3" key="1">
    <citation type="submission" date="2019-08" db="EMBL/GenBank/DDBJ databases">
        <title>Complete genome sequence of Candidatus Uab amorphum.</title>
        <authorList>
            <person name="Shiratori T."/>
            <person name="Suzuki S."/>
            <person name="Kakizawa Y."/>
            <person name="Ishida K."/>
        </authorList>
    </citation>
    <scope>NUCLEOTIDE SEQUENCE [LARGE SCALE GENOMIC DNA]</scope>
    <source>
        <strain evidence="2 3">SRT547</strain>
    </source>
</reference>
<evidence type="ECO:0000313" key="2">
    <source>
        <dbReference type="EMBL" id="BBM86347.1"/>
    </source>
</evidence>
<keyword evidence="3" id="KW-1185">Reference proteome</keyword>
<sequence>MLDKNIFKSLEMLKRGVKLYKTMAHSPNTVEFFGWGNFDDTKLFLVMEYTDGQSLQALMTRNISIKSSMKIVFALIYALEYMHGHKILHLSLQPSKILIDKQSRKVQLLGFSSRKYTTNFASLIHNYMAPELIQNSEKISAQADIYSLGAILYHLLSGQTPYGEITRTSKMLDAKLKQDPLTLNNKANIFTEIVKKAMAPEPQKRYKNVSCMAHALQKAINTYIKITNINIDFNKFVYKAEIIPNKVHLAQHLDYNVQAVFKTLPKGYYKEVVRGSRARARDNFNSFKTNIESIRTTLVHPNIIHIFGWHTSEQKGWPTSEQKVYLVMEYFNAWSLEQLMAKLRVIPLKYSIQIAVCIASALSCMHRHKIHSAHLAPSNIFIEKQTGIVKVKVRMEQESFCRYAISMDEIRSTRDYKVMLYKAPECITGQNKKSKQADIYSLGAILYHTVANKAPYDEPCKHKYIEDIDVVIKNKVMSQDPIPIQQLRKNIPDALAKTIHKALSRDPAKRHQSSDEFAKELQKVLDVIT</sequence>
<proteinExistence type="predicted"/>
<dbReference type="InterPro" id="IPR011009">
    <property type="entry name" value="Kinase-like_dom_sf"/>
</dbReference>
<dbReference type="EMBL" id="AP019860">
    <property type="protein sequence ID" value="BBM86347.1"/>
    <property type="molecule type" value="Genomic_DNA"/>
</dbReference>
<organism evidence="2 3">
    <name type="scientific">Uabimicrobium amorphum</name>
    <dbReference type="NCBI Taxonomy" id="2596890"/>
    <lineage>
        <taxon>Bacteria</taxon>
        <taxon>Pseudomonadati</taxon>
        <taxon>Planctomycetota</taxon>
        <taxon>Candidatus Uabimicrobiia</taxon>
        <taxon>Candidatus Uabimicrobiales</taxon>
        <taxon>Candidatus Uabimicrobiaceae</taxon>
        <taxon>Candidatus Uabimicrobium</taxon>
    </lineage>
</organism>
<evidence type="ECO:0000259" key="1">
    <source>
        <dbReference type="PROSITE" id="PS50011"/>
    </source>
</evidence>
<dbReference type="SMART" id="SM00220">
    <property type="entry name" value="S_TKc"/>
    <property type="match status" value="1"/>
</dbReference>
<dbReference type="InterPro" id="IPR051681">
    <property type="entry name" value="Ser/Thr_Kinases-Pseudokinases"/>
</dbReference>
<dbReference type="KEGG" id="uam:UABAM_04733"/>
<gene>
    <name evidence="2" type="ORF">UABAM_04733</name>
</gene>
<dbReference type="SUPFAM" id="SSF56112">
    <property type="entry name" value="Protein kinase-like (PK-like)"/>
    <property type="match status" value="2"/>
</dbReference>
<accession>A0A5S9F501</accession>
<dbReference type="PROSITE" id="PS50011">
    <property type="entry name" value="PROTEIN_KINASE_DOM"/>
    <property type="match status" value="2"/>
</dbReference>
<feature type="domain" description="Protein kinase" evidence="1">
    <location>
        <begin position="223"/>
        <end position="525"/>
    </location>
</feature>
<dbReference type="AlphaFoldDB" id="A0A5S9F501"/>
<evidence type="ECO:0000313" key="3">
    <source>
        <dbReference type="Proteomes" id="UP000326354"/>
    </source>
</evidence>
<dbReference type="PANTHER" id="PTHR44329">
    <property type="entry name" value="SERINE/THREONINE-PROTEIN KINASE TNNI3K-RELATED"/>
    <property type="match status" value="1"/>
</dbReference>
<dbReference type="GO" id="GO:0005524">
    <property type="term" value="F:ATP binding"/>
    <property type="evidence" value="ECO:0007669"/>
    <property type="project" value="InterPro"/>
</dbReference>
<keyword evidence="2" id="KW-0723">Serine/threonine-protein kinase</keyword>
<name>A0A5S9F501_UABAM</name>
<keyword evidence="2" id="KW-0808">Transferase</keyword>
<feature type="domain" description="Protein kinase" evidence="1">
    <location>
        <begin position="1"/>
        <end position="217"/>
    </location>
</feature>
<dbReference type="GO" id="GO:0004674">
    <property type="term" value="F:protein serine/threonine kinase activity"/>
    <property type="evidence" value="ECO:0007669"/>
    <property type="project" value="UniProtKB-KW"/>
</dbReference>
<dbReference type="Proteomes" id="UP000326354">
    <property type="component" value="Chromosome"/>
</dbReference>
<dbReference type="Gene3D" id="1.10.510.10">
    <property type="entry name" value="Transferase(Phosphotransferase) domain 1"/>
    <property type="match status" value="2"/>
</dbReference>
<keyword evidence="2" id="KW-0418">Kinase</keyword>
<protein>
    <submittedName>
        <fullName evidence="2">Serine/threonine protein kinase</fullName>
    </submittedName>
</protein>